<sequence length="56" mass="6461">MNYRKINNPEGVKYLSENNGKFPGNDRYPRVFHATPSGFKPFLLLFCYNHTIPSGL</sequence>
<proteinExistence type="predicted"/>
<evidence type="ECO:0000313" key="1">
    <source>
        <dbReference type="EMBL" id="TLD40064.1"/>
    </source>
</evidence>
<comment type="caution">
    <text evidence="1">The sequence shown here is derived from an EMBL/GenBank/DDBJ whole genome shotgun (WGS) entry which is preliminary data.</text>
</comment>
<dbReference type="EMBL" id="SULG01000137">
    <property type="protein sequence ID" value="TLD40064.1"/>
    <property type="molecule type" value="Genomic_DNA"/>
</dbReference>
<reference evidence="1 2" key="1">
    <citation type="submission" date="2019-04" db="EMBL/GenBank/DDBJ databases">
        <title>Genome of a novel bacterium Candidatus Jettenia ecosi reconstructed from metagenome of an anammox bioreactor.</title>
        <authorList>
            <person name="Mardanov A.V."/>
            <person name="Beletsky A.V."/>
            <person name="Ravin N.V."/>
            <person name="Botchkova E.A."/>
            <person name="Litti Y.V."/>
            <person name="Nozhevnikova A.N."/>
        </authorList>
    </citation>
    <scope>NUCLEOTIDE SEQUENCE [LARGE SCALE GENOMIC DNA]</scope>
    <source>
        <strain evidence="1">J2</strain>
    </source>
</reference>
<dbReference type="Proteomes" id="UP000319783">
    <property type="component" value="Unassembled WGS sequence"/>
</dbReference>
<organism evidence="1 2">
    <name type="scientific">Candidatus Jettenia ecosi</name>
    <dbReference type="NCBI Taxonomy" id="2494326"/>
    <lineage>
        <taxon>Bacteria</taxon>
        <taxon>Pseudomonadati</taxon>
        <taxon>Planctomycetota</taxon>
        <taxon>Candidatus Brocadiia</taxon>
        <taxon>Candidatus Brocadiales</taxon>
        <taxon>Candidatus Brocadiaceae</taxon>
        <taxon>Candidatus Jettenia</taxon>
    </lineage>
</organism>
<gene>
    <name evidence="1" type="ORF">JETT_3664</name>
</gene>
<evidence type="ECO:0000313" key="2">
    <source>
        <dbReference type="Proteomes" id="UP000319783"/>
    </source>
</evidence>
<protein>
    <submittedName>
        <fullName evidence="1">Uncharacterized protein</fullName>
    </submittedName>
</protein>
<name>A0A533Q666_9BACT</name>
<accession>A0A533Q666</accession>
<dbReference type="AlphaFoldDB" id="A0A533Q666"/>